<accession>A0ABR2J675</accession>
<feature type="compositionally biased region" description="Low complexity" evidence="1">
    <location>
        <begin position="227"/>
        <end position="240"/>
    </location>
</feature>
<dbReference type="EMBL" id="JAPCWZ010000003">
    <property type="protein sequence ID" value="KAK8873286.1"/>
    <property type="molecule type" value="Genomic_DNA"/>
</dbReference>
<evidence type="ECO:0000313" key="3">
    <source>
        <dbReference type="Proteomes" id="UP001390339"/>
    </source>
</evidence>
<comment type="caution">
    <text evidence="2">The sequence shown here is derived from an EMBL/GenBank/DDBJ whole genome shotgun (WGS) entry which is preliminary data.</text>
</comment>
<feature type="compositionally biased region" description="Polar residues" evidence="1">
    <location>
        <begin position="320"/>
        <end position="329"/>
    </location>
</feature>
<feature type="region of interest" description="Disordered" evidence="1">
    <location>
        <begin position="147"/>
        <end position="570"/>
    </location>
</feature>
<evidence type="ECO:0000313" key="2">
    <source>
        <dbReference type="EMBL" id="KAK8873286.1"/>
    </source>
</evidence>
<reference evidence="2 3" key="1">
    <citation type="journal article" date="2024" name="IMA Fungus">
        <title>Apiospora arundinis, a panoply of carbohydrate-active enzymes and secondary metabolites.</title>
        <authorList>
            <person name="Sorensen T."/>
            <person name="Petersen C."/>
            <person name="Muurmann A.T."/>
            <person name="Christiansen J.V."/>
            <person name="Brundto M.L."/>
            <person name="Overgaard C.K."/>
            <person name="Boysen A.T."/>
            <person name="Wollenberg R.D."/>
            <person name="Larsen T.O."/>
            <person name="Sorensen J.L."/>
            <person name="Nielsen K.L."/>
            <person name="Sondergaard T.E."/>
        </authorList>
    </citation>
    <scope>NUCLEOTIDE SEQUENCE [LARGE SCALE GENOMIC DNA]</scope>
    <source>
        <strain evidence="2 3">AAU 773</strain>
    </source>
</reference>
<feature type="compositionally biased region" description="Acidic residues" evidence="1">
    <location>
        <begin position="463"/>
        <end position="478"/>
    </location>
</feature>
<feature type="compositionally biased region" description="Acidic residues" evidence="1">
    <location>
        <begin position="497"/>
        <end position="510"/>
    </location>
</feature>
<dbReference type="Proteomes" id="UP001390339">
    <property type="component" value="Unassembled WGS sequence"/>
</dbReference>
<feature type="region of interest" description="Disordered" evidence="1">
    <location>
        <begin position="74"/>
        <end position="125"/>
    </location>
</feature>
<keyword evidence="3" id="KW-1185">Reference proteome</keyword>
<feature type="compositionally biased region" description="Low complexity" evidence="1">
    <location>
        <begin position="206"/>
        <end position="219"/>
    </location>
</feature>
<feature type="region of interest" description="Disordered" evidence="1">
    <location>
        <begin position="589"/>
        <end position="618"/>
    </location>
</feature>
<feature type="compositionally biased region" description="Low complexity" evidence="1">
    <location>
        <begin position="511"/>
        <end position="532"/>
    </location>
</feature>
<feature type="compositionally biased region" description="Polar residues" evidence="1">
    <location>
        <begin position="539"/>
        <end position="557"/>
    </location>
</feature>
<feature type="compositionally biased region" description="Low complexity" evidence="1">
    <location>
        <begin position="295"/>
        <end position="309"/>
    </location>
</feature>
<feature type="compositionally biased region" description="Polar residues" evidence="1">
    <location>
        <begin position="169"/>
        <end position="186"/>
    </location>
</feature>
<organism evidence="2 3">
    <name type="scientific">Apiospora arundinis</name>
    <dbReference type="NCBI Taxonomy" id="335852"/>
    <lineage>
        <taxon>Eukaryota</taxon>
        <taxon>Fungi</taxon>
        <taxon>Dikarya</taxon>
        <taxon>Ascomycota</taxon>
        <taxon>Pezizomycotina</taxon>
        <taxon>Sordariomycetes</taxon>
        <taxon>Xylariomycetidae</taxon>
        <taxon>Amphisphaeriales</taxon>
        <taxon>Apiosporaceae</taxon>
        <taxon>Apiospora</taxon>
    </lineage>
</organism>
<proteinExistence type="predicted"/>
<sequence>MDDATTIASDLLQKLGHLEQKVQDHRQEMATEFQRYSRNLLENATDHVSVHVEHAIRDSLHNYPAISPAFDQANPIKNNITCRPHDTKTTATADRSKRNKGSPPPILPHTSGTPAVEESPRSPHAREREFHGLFTPSYLTLLGAENNTNSRDTLSSPTLPPAAPLQSPHSQESATPTPAKSEQDSLPSLDAVIGTRPTPARRPTQDTVSSITSDDSSSVRNRRSALRRSSSSSTSKTQSPRRVRFEVEGGEVLPTMSPPTSPRLAEHLPSPLGNSDFGDEGHASGTIVEEDEDSVGLLGSSPPSLPKKVSSTDRLKALARTSNEDTSQWAVVGDSQDADDDDDMLVMGGLKPRPAKSQYKSPTSVGSGGYTGQPRTSRPIELGDGDGDSQETAVEHQENVDEEEDDLLAMPALSSFKGRKKFSPLEPSPLSETAPKTPNPVITLKEPAASEPLVLHHNNSDSQAEEEEMFDWDSDETEPTSKSKRNGNAKEPKKYLEDEEEEEEEEEVNGQEESSTEASESEKSSVSLFSTSPAVAIQKPSSIPAQASTPSRTSAASIGSFRGRPFSMSSVKDGEAIRRASELGNMQSFVGSVDGRSGLDESSSYRPIRGQFSGTPKSFSERLMMEDLIEAHEGSADAKSGKSN</sequence>
<gene>
    <name evidence="2" type="ORF">PGQ11_003800</name>
</gene>
<protein>
    <submittedName>
        <fullName evidence="2">Uncharacterized protein</fullName>
    </submittedName>
</protein>
<name>A0ABR2J675_9PEZI</name>
<evidence type="ECO:0000256" key="1">
    <source>
        <dbReference type="SAM" id="MobiDB-lite"/>
    </source>
</evidence>